<evidence type="ECO:0000313" key="2">
    <source>
        <dbReference type="EMBL" id="MFC6704169.1"/>
    </source>
</evidence>
<evidence type="ECO:0000313" key="3">
    <source>
        <dbReference type="Proteomes" id="UP001596298"/>
    </source>
</evidence>
<keyword evidence="3" id="KW-1185">Reference proteome</keyword>
<proteinExistence type="predicted"/>
<evidence type="ECO:0000256" key="1">
    <source>
        <dbReference type="SAM" id="SignalP"/>
    </source>
</evidence>
<gene>
    <name evidence="2" type="ORF">ACFQDH_02495</name>
</gene>
<dbReference type="EMBL" id="JBHSWH010000001">
    <property type="protein sequence ID" value="MFC6704169.1"/>
    <property type="molecule type" value="Genomic_DNA"/>
</dbReference>
<feature type="signal peptide" evidence="1">
    <location>
        <begin position="1"/>
        <end position="22"/>
    </location>
</feature>
<dbReference type="Proteomes" id="UP001596298">
    <property type="component" value="Unassembled WGS sequence"/>
</dbReference>
<keyword evidence="1" id="KW-0732">Signal</keyword>
<feature type="chain" id="PRO_5047265333" evidence="1">
    <location>
        <begin position="23"/>
        <end position="183"/>
    </location>
</feature>
<name>A0ABW2ABD4_9MICO</name>
<dbReference type="RefSeq" id="WP_382398146.1">
    <property type="nucleotide sequence ID" value="NZ_JBHSWH010000001.1"/>
</dbReference>
<sequence length="183" mass="19486">MTATIGAAALAVGVVQAGPASATPRAAGDGMGWHWVQEGWKPALQGDQVLPAARYCGTFDLKLSAVSQDVRGKVLSRWDNGNPKDTYYTGPLTTRAENLTTGKAKNYDMGGDAWETDYPTGYYQTYRMIGPVGMGMPLGASKGLPPSVYVMNGYHVVQFNADDSQRTLTVSVGTETNICAAVR</sequence>
<organism evidence="2 3">
    <name type="scientific">Flexivirga alba</name>
    <dbReference type="NCBI Taxonomy" id="702742"/>
    <lineage>
        <taxon>Bacteria</taxon>
        <taxon>Bacillati</taxon>
        <taxon>Actinomycetota</taxon>
        <taxon>Actinomycetes</taxon>
        <taxon>Micrococcales</taxon>
        <taxon>Dermacoccaceae</taxon>
        <taxon>Flexivirga</taxon>
    </lineage>
</organism>
<protein>
    <submittedName>
        <fullName evidence="2">Uncharacterized protein</fullName>
    </submittedName>
</protein>
<comment type="caution">
    <text evidence="2">The sequence shown here is derived from an EMBL/GenBank/DDBJ whole genome shotgun (WGS) entry which is preliminary data.</text>
</comment>
<accession>A0ABW2ABD4</accession>
<reference evidence="3" key="1">
    <citation type="journal article" date="2019" name="Int. J. Syst. Evol. Microbiol.">
        <title>The Global Catalogue of Microorganisms (GCM) 10K type strain sequencing project: providing services to taxonomists for standard genome sequencing and annotation.</title>
        <authorList>
            <consortium name="The Broad Institute Genomics Platform"/>
            <consortium name="The Broad Institute Genome Sequencing Center for Infectious Disease"/>
            <person name="Wu L."/>
            <person name="Ma J."/>
        </authorList>
    </citation>
    <scope>NUCLEOTIDE SEQUENCE [LARGE SCALE GENOMIC DNA]</scope>
    <source>
        <strain evidence="3">CCUG 58127</strain>
    </source>
</reference>